<dbReference type="InterPro" id="IPR037522">
    <property type="entry name" value="HD_GYP_dom"/>
</dbReference>
<protein>
    <submittedName>
        <fullName evidence="2">Cyclic di-GMP phosphodiesterase response regulator RpfG</fullName>
        <ecNumber evidence="2">3.1.4.52</ecNumber>
    </submittedName>
    <submittedName>
        <fullName evidence="3">HD-GYP domain-containing protein</fullName>
    </submittedName>
</protein>
<dbReference type="CDD" id="cd00077">
    <property type="entry name" value="HDc"/>
    <property type="match status" value="1"/>
</dbReference>
<dbReference type="RefSeq" id="WP_075064920.1">
    <property type="nucleotide sequence ID" value="NZ_LKAJ02000001.1"/>
</dbReference>
<dbReference type="InterPro" id="IPR006675">
    <property type="entry name" value="HDIG_dom"/>
</dbReference>
<reference evidence="3" key="3">
    <citation type="submission" date="2021-06" db="EMBL/GenBank/DDBJ databases">
        <title>Genomic Description and Analysis of Intracellular Bacteria, Candidatus Berkiella cookevillensis and Candidatus Berkiella aquae.</title>
        <authorList>
            <person name="Kidane D.T."/>
            <person name="Mehari Y.T."/>
            <person name="Rice F.C."/>
            <person name="Arivett B.A."/>
            <person name="Farone A.L."/>
            <person name="Berk S.G."/>
            <person name="Farone M.B."/>
        </authorList>
    </citation>
    <scope>NUCLEOTIDE SEQUENCE</scope>
    <source>
        <strain evidence="3">HT99</strain>
    </source>
</reference>
<reference evidence="2" key="1">
    <citation type="submission" date="2015-09" db="EMBL/GenBank/DDBJ databases">
        <title>Draft Genome Sequences of Two Novel Amoeba-resistant Intranuclear Bacteria, Candidatus Berkiella cookevillensis and Candidatus Berkiella aquae.</title>
        <authorList>
            <person name="Mehari Y.T."/>
            <person name="Arivett B.A."/>
            <person name="Farone A.L."/>
            <person name="Gunderson J.H."/>
            <person name="Farone M.B."/>
        </authorList>
    </citation>
    <scope>NUCLEOTIDE SEQUENCE [LARGE SCALE GENOMIC DNA]</scope>
    <source>
        <strain evidence="2">HT99</strain>
    </source>
</reference>
<dbReference type="OrthoDB" id="9764808at2"/>
<dbReference type="SMART" id="SM00471">
    <property type="entry name" value="HDc"/>
    <property type="match status" value="1"/>
</dbReference>
<keyword evidence="4" id="KW-1185">Reference proteome</keyword>
<evidence type="ECO:0000313" key="2">
    <source>
        <dbReference type="EMBL" id="KRG22737.1"/>
    </source>
</evidence>
<gene>
    <name evidence="2" type="primary">rpfG_1</name>
    <name evidence="2" type="ORF">HT99x_00278</name>
    <name evidence="3" type="ORF">HT99x_010695</name>
</gene>
<dbReference type="SUPFAM" id="SSF109604">
    <property type="entry name" value="HD-domain/PDEase-like"/>
    <property type="match status" value="1"/>
</dbReference>
<dbReference type="NCBIfam" id="TIGR00277">
    <property type="entry name" value="HDIG"/>
    <property type="match status" value="1"/>
</dbReference>
<dbReference type="PROSITE" id="PS51832">
    <property type="entry name" value="HD_GYP"/>
    <property type="match status" value="1"/>
</dbReference>
<reference evidence="3" key="2">
    <citation type="journal article" date="2016" name="Genome Announc.">
        <title>Draft Genome Sequences of Two Novel Amoeba-Resistant Intranuclear Bacteria, 'Candidatus Berkiella cookevillensis' and 'Candidatus Berkiella aquae'.</title>
        <authorList>
            <person name="Mehari Y.T."/>
            <person name="Arivett B.A."/>
            <person name="Farone A.L."/>
            <person name="Gunderson J.H."/>
            <person name="Farone M.B."/>
        </authorList>
    </citation>
    <scope>NUCLEOTIDE SEQUENCE</scope>
    <source>
        <strain evidence="3">HT99</strain>
    </source>
</reference>
<dbReference type="AlphaFoldDB" id="A0A0Q9Z105"/>
<dbReference type="Gene3D" id="1.10.3210.10">
    <property type="entry name" value="Hypothetical protein af1432"/>
    <property type="match status" value="1"/>
</dbReference>
<name>A0A0Q9Z105_9GAMM</name>
<proteinExistence type="predicted"/>
<comment type="caution">
    <text evidence="2">The sequence shown here is derived from an EMBL/GenBank/DDBJ whole genome shotgun (WGS) entry which is preliminary data.</text>
</comment>
<dbReference type="EC" id="3.1.4.52" evidence="2"/>
<dbReference type="PANTHER" id="PTHR43155:SF2">
    <property type="entry name" value="CYCLIC DI-GMP PHOSPHODIESTERASE PA4108"/>
    <property type="match status" value="1"/>
</dbReference>
<dbReference type="EMBL" id="LKAJ02000001">
    <property type="protein sequence ID" value="MCS5711901.1"/>
    <property type="molecule type" value="Genomic_DNA"/>
</dbReference>
<sequence length="268" mass="30863">MFRRKKTDNFQIKIRFVNKEEYFNVTLIPLLNGKNEVYKIIGLTHNLTDHILNEKNLKKLNSSLEKTIDALATLEEYRDPYTAGHQRRVCDLAKTIAKTCGLDEQQVHWLRSASLLHDIGKNHVPSAILTKPTRLTPAEYEIIREHVESGYQILKIIDFPGNVAEIVYQHHEFIDGSGYPRGLKENEICIEAKILTVADIVEAMASHRPYRASRGIDVALDQIRMWQGTKLDTKIVDTCIQVFNEGYQFIEYNKPLSQIVIEESLSRE</sequence>
<dbReference type="PANTHER" id="PTHR43155">
    <property type="entry name" value="CYCLIC DI-GMP PHOSPHODIESTERASE PA4108-RELATED"/>
    <property type="match status" value="1"/>
</dbReference>
<dbReference type="Pfam" id="PF13487">
    <property type="entry name" value="HD_5"/>
    <property type="match status" value="1"/>
</dbReference>
<dbReference type="Proteomes" id="UP000051497">
    <property type="component" value="Unassembled WGS sequence"/>
</dbReference>
<dbReference type="EMBL" id="LKAJ01000001">
    <property type="protein sequence ID" value="KRG22737.1"/>
    <property type="molecule type" value="Genomic_DNA"/>
</dbReference>
<evidence type="ECO:0000313" key="3">
    <source>
        <dbReference type="EMBL" id="MCS5711901.1"/>
    </source>
</evidence>
<accession>A0A0Q9Z105</accession>
<feature type="domain" description="HD-GYP" evidence="1">
    <location>
        <begin position="60"/>
        <end position="255"/>
    </location>
</feature>
<organism evidence="2">
    <name type="scientific">Candidatus Berkiella aquae</name>
    <dbReference type="NCBI Taxonomy" id="295108"/>
    <lineage>
        <taxon>Bacteria</taxon>
        <taxon>Pseudomonadati</taxon>
        <taxon>Pseudomonadota</taxon>
        <taxon>Gammaproteobacteria</taxon>
        <taxon>Candidatus Berkiellales</taxon>
        <taxon>Candidatus Berkiellaceae</taxon>
        <taxon>Candidatus Berkiella</taxon>
    </lineage>
</organism>
<evidence type="ECO:0000313" key="4">
    <source>
        <dbReference type="Proteomes" id="UP000051497"/>
    </source>
</evidence>
<evidence type="ECO:0000259" key="1">
    <source>
        <dbReference type="PROSITE" id="PS51832"/>
    </source>
</evidence>
<dbReference type="InterPro" id="IPR003607">
    <property type="entry name" value="HD/PDEase_dom"/>
</dbReference>
<dbReference type="GO" id="GO:0071111">
    <property type="term" value="F:cyclic-guanylate-specific phosphodiesterase activity"/>
    <property type="evidence" value="ECO:0007669"/>
    <property type="project" value="UniProtKB-EC"/>
</dbReference>
<keyword evidence="2" id="KW-0378">Hydrolase</keyword>
<dbReference type="STRING" id="295108.HT99x_00278"/>